<organism evidence="1 2">
    <name type="scientific">Pseudomonas fluorescens</name>
    <dbReference type="NCBI Taxonomy" id="294"/>
    <lineage>
        <taxon>Bacteria</taxon>
        <taxon>Pseudomonadati</taxon>
        <taxon>Pseudomonadota</taxon>
        <taxon>Gammaproteobacteria</taxon>
        <taxon>Pseudomonadales</taxon>
        <taxon>Pseudomonadaceae</taxon>
        <taxon>Pseudomonas</taxon>
    </lineage>
</organism>
<dbReference type="Proteomes" id="UP000344274">
    <property type="component" value="Unassembled WGS sequence"/>
</dbReference>
<evidence type="ECO:0000313" key="1">
    <source>
        <dbReference type="EMBL" id="VVM68632.1"/>
    </source>
</evidence>
<gene>
    <name evidence="1" type="ORF">PS673_01657</name>
</gene>
<sequence length="61" mass="6571">MKIGDSIAIRCPKCGGSDLLIFEAFTVYATWEVVGARLLSTPDQAQGWRNRLDSSAVIANG</sequence>
<accession>A0A5E6RLJ6</accession>
<evidence type="ECO:0000313" key="2">
    <source>
        <dbReference type="Proteomes" id="UP000344274"/>
    </source>
</evidence>
<protein>
    <submittedName>
        <fullName evidence="1">Uncharacterized protein</fullName>
    </submittedName>
</protein>
<dbReference type="AlphaFoldDB" id="A0A5E6RLJ6"/>
<name>A0A5E6RLJ6_PSEFL</name>
<reference evidence="1 2" key="1">
    <citation type="submission" date="2019-09" db="EMBL/GenBank/DDBJ databases">
        <authorList>
            <person name="Chandra G."/>
            <person name="Truman W A."/>
        </authorList>
    </citation>
    <scope>NUCLEOTIDE SEQUENCE [LARGE SCALE GENOMIC DNA]</scope>
    <source>
        <strain evidence="1">PS673</strain>
    </source>
</reference>
<proteinExistence type="predicted"/>
<dbReference type="EMBL" id="CABVHB010000009">
    <property type="protein sequence ID" value="VVM68632.1"/>
    <property type="molecule type" value="Genomic_DNA"/>
</dbReference>